<dbReference type="SUPFAM" id="SSF143100">
    <property type="entry name" value="TTHA1013/TTHA0281-like"/>
    <property type="match status" value="1"/>
</dbReference>
<gene>
    <name evidence="2" type="ORF">PM738_15915</name>
</gene>
<dbReference type="InterPro" id="IPR031807">
    <property type="entry name" value="HicB-like"/>
</dbReference>
<dbReference type="InterPro" id="IPR035069">
    <property type="entry name" value="TTHA1013/TTHA0281-like"/>
</dbReference>
<sequence>MTLPKKIIYPAVFSYDDDGICVYFPDVDGCYSQGDSTEEALYMAKDALELVLEDYIPSLFKDAPKPSEIRSLNLDKNQCVALIEVDIKQLIKKNSSKTVNKTVTLPSWLNEAGIKKKLNFSKILQDGIKKELGI</sequence>
<evidence type="ECO:0000259" key="1">
    <source>
        <dbReference type="Pfam" id="PF15919"/>
    </source>
</evidence>
<evidence type="ECO:0000313" key="2">
    <source>
        <dbReference type="EMBL" id="MDB7085292.1"/>
    </source>
</evidence>
<protein>
    <submittedName>
        <fullName evidence="2">Type II toxin-antitoxin system HicB family antitoxin</fullName>
    </submittedName>
</protein>
<accession>A0AB35ILD9</accession>
<name>A0AB35ILD9_9FIRM</name>
<evidence type="ECO:0000313" key="3">
    <source>
        <dbReference type="Proteomes" id="UP001211987"/>
    </source>
</evidence>
<proteinExistence type="predicted"/>
<dbReference type="RefSeq" id="WP_117562845.1">
    <property type="nucleotide sequence ID" value="NZ_JADMSW010000003.1"/>
</dbReference>
<dbReference type="Gene3D" id="3.30.160.250">
    <property type="match status" value="1"/>
</dbReference>
<comment type="caution">
    <text evidence="2">The sequence shown here is derived from an EMBL/GenBank/DDBJ whole genome shotgun (WGS) entry which is preliminary data.</text>
</comment>
<reference evidence="2" key="1">
    <citation type="submission" date="2023-01" db="EMBL/GenBank/DDBJ databases">
        <title>Human gut microbiome strain richness.</title>
        <authorList>
            <person name="Chen-Liaw A."/>
        </authorList>
    </citation>
    <scope>NUCLEOTIDE SEQUENCE</scope>
    <source>
        <strain evidence="2">1001217st2_G6_1001217B_191108</strain>
    </source>
</reference>
<organism evidence="2 3">
    <name type="scientific">Thomasclavelia ramosa</name>
    <dbReference type="NCBI Taxonomy" id="1547"/>
    <lineage>
        <taxon>Bacteria</taxon>
        <taxon>Bacillati</taxon>
        <taxon>Bacillota</taxon>
        <taxon>Erysipelotrichia</taxon>
        <taxon>Erysipelotrichales</taxon>
        <taxon>Coprobacillaceae</taxon>
        <taxon>Thomasclavelia</taxon>
    </lineage>
</organism>
<dbReference type="Proteomes" id="UP001211987">
    <property type="component" value="Unassembled WGS sequence"/>
</dbReference>
<dbReference type="Pfam" id="PF15919">
    <property type="entry name" value="HicB_lk_antitox"/>
    <property type="match status" value="1"/>
</dbReference>
<dbReference type="EMBL" id="JAQLKE010000036">
    <property type="protein sequence ID" value="MDB7085292.1"/>
    <property type="molecule type" value="Genomic_DNA"/>
</dbReference>
<dbReference type="AlphaFoldDB" id="A0AB35ILD9"/>
<feature type="domain" description="HicB-like antitoxin of toxin-antitoxin system" evidence="1">
    <location>
        <begin position="9"/>
        <end position="108"/>
    </location>
</feature>